<comment type="similarity">
    <text evidence="1">Belongs to the membrane fusion protein (MFP) (TC 8.A.1) family.</text>
</comment>
<dbReference type="InterPro" id="IPR058627">
    <property type="entry name" value="MdtA-like_C"/>
</dbReference>
<evidence type="ECO:0000256" key="2">
    <source>
        <dbReference type="SAM" id="Coils"/>
    </source>
</evidence>
<dbReference type="GO" id="GO:1990281">
    <property type="term" value="C:efflux pump complex"/>
    <property type="evidence" value="ECO:0007669"/>
    <property type="project" value="TreeGrafter"/>
</dbReference>
<dbReference type="Gene3D" id="2.40.420.20">
    <property type="match status" value="1"/>
</dbReference>
<dbReference type="NCBIfam" id="TIGR01730">
    <property type="entry name" value="RND_mfp"/>
    <property type="match status" value="1"/>
</dbReference>
<reference evidence="4" key="1">
    <citation type="submission" date="2020-10" db="EMBL/GenBank/DDBJ databases">
        <authorList>
            <person name="Gilroy R."/>
        </authorList>
    </citation>
    <scope>NUCLEOTIDE SEQUENCE</scope>
    <source>
        <strain evidence="4">B1-15692</strain>
    </source>
</reference>
<dbReference type="PANTHER" id="PTHR30469:SF33">
    <property type="entry name" value="SLR1207 PROTEIN"/>
    <property type="match status" value="1"/>
</dbReference>
<dbReference type="EMBL" id="JADIMH010000029">
    <property type="protein sequence ID" value="MBO8467119.1"/>
    <property type="molecule type" value="Genomic_DNA"/>
</dbReference>
<feature type="coiled-coil region" evidence="2">
    <location>
        <begin position="47"/>
        <end position="74"/>
    </location>
</feature>
<dbReference type="AlphaFoldDB" id="A0A9D9NBF7"/>
<dbReference type="Gene3D" id="2.40.30.170">
    <property type="match status" value="1"/>
</dbReference>
<dbReference type="Pfam" id="PF25967">
    <property type="entry name" value="RND-MFP_C"/>
    <property type="match status" value="1"/>
</dbReference>
<dbReference type="PANTHER" id="PTHR30469">
    <property type="entry name" value="MULTIDRUG RESISTANCE PROTEIN MDTA"/>
    <property type="match status" value="1"/>
</dbReference>
<evidence type="ECO:0000313" key="5">
    <source>
        <dbReference type="Proteomes" id="UP000823660"/>
    </source>
</evidence>
<accession>A0A9D9NBF7</accession>
<organism evidence="4 5">
    <name type="scientific">Candidatus Cryptobacteroides faecipullorum</name>
    <dbReference type="NCBI Taxonomy" id="2840764"/>
    <lineage>
        <taxon>Bacteria</taxon>
        <taxon>Pseudomonadati</taxon>
        <taxon>Bacteroidota</taxon>
        <taxon>Bacteroidia</taxon>
        <taxon>Bacteroidales</taxon>
        <taxon>Candidatus Cryptobacteroides</taxon>
    </lineage>
</organism>
<reference evidence="4" key="2">
    <citation type="journal article" date="2021" name="PeerJ">
        <title>Extensive microbial diversity within the chicken gut microbiome revealed by metagenomics and culture.</title>
        <authorList>
            <person name="Gilroy R."/>
            <person name="Ravi A."/>
            <person name="Getino M."/>
            <person name="Pursley I."/>
            <person name="Horton D.L."/>
            <person name="Alikhan N.F."/>
            <person name="Baker D."/>
            <person name="Gharbi K."/>
            <person name="Hall N."/>
            <person name="Watson M."/>
            <person name="Adriaenssens E.M."/>
            <person name="Foster-Nyarko E."/>
            <person name="Jarju S."/>
            <person name="Secka A."/>
            <person name="Antonio M."/>
            <person name="Oren A."/>
            <person name="Chaudhuri R.R."/>
            <person name="La Ragione R."/>
            <person name="Hildebrand F."/>
            <person name="Pallen M.J."/>
        </authorList>
    </citation>
    <scope>NUCLEOTIDE SEQUENCE</scope>
    <source>
        <strain evidence="4">B1-15692</strain>
    </source>
</reference>
<feature type="domain" description="Multidrug resistance protein MdtA-like C-terminal permuted SH3" evidence="3">
    <location>
        <begin position="184"/>
        <end position="242"/>
    </location>
</feature>
<evidence type="ECO:0000259" key="3">
    <source>
        <dbReference type="Pfam" id="PF25967"/>
    </source>
</evidence>
<evidence type="ECO:0000256" key="1">
    <source>
        <dbReference type="ARBA" id="ARBA00009477"/>
    </source>
</evidence>
<evidence type="ECO:0000313" key="4">
    <source>
        <dbReference type="EMBL" id="MBO8467119.1"/>
    </source>
</evidence>
<gene>
    <name evidence="4" type="ORF">IAB99_05080</name>
</gene>
<sequence length="255" mass="29534">QKALYDEKLIAREEWLKAEEDYLLSLDKLELVKNKEIQDSLYRTVQIEQMQESLDNMKINMQMIRKRKDNLTIKAPIDGELGLLDAVLGQSIASGTRIGQINDLSSYKIEAQIDEHYIDRVTAGLEAVFERQNESFHAVIRKVYPEVREGKFKADFKFSGEQPENIRTGQTYYMNLQLGLPEEAVLIPRGTFYQYTGGKWIYVLSPDGSRAAKREIRIGRQNPQYYEVEEGLQPGEKVIISNYETFRDNDILILK</sequence>
<protein>
    <submittedName>
        <fullName evidence="4">Efflux RND transporter periplasmic adaptor subunit</fullName>
    </submittedName>
</protein>
<name>A0A9D9NBF7_9BACT</name>
<proteinExistence type="inferred from homology"/>
<dbReference type="InterPro" id="IPR006143">
    <property type="entry name" value="RND_pump_MFP"/>
</dbReference>
<dbReference type="Proteomes" id="UP000823660">
    <property type="component" value="Unassembled WGS sequence"/>
</dbReference>
<comment type="caution">
    <text evidence="4">The sequence shown here is derived from an EMBL/GenBank/DDBJ whole genome shotgun (WGS) entry which is preliminary data.</text>
</comment>
<keyword evidence="2" id="KW-0175">Coiled coil</keyword>
<dbReference type="GO" id="GO:0015562">
    <property type="term" value="F:efflux transmembrane transporter activity"/>
    <property type="evidence" value="ECO:0007669"/>
    <property type="project" value="TreeGrafter"/>
</dbReference>
<feature type="non-terminal residue" evidence="4">
    <location>
        <position position="1"/>
    </location>
</feature>